<dbReference type="EMBL" id="SPNV01000266">
    <property type="protein sequence ID" value="KAF5857280.1"/>
    <property type="molecule type" value="Genomic_DNA"/>
</dbReference>
<gene>
    <name evidence="2" type="ORF">BDV23DRAFT_147177</name>
    <name evidence="3" type="ORF">ETB97_006005</name>
</gene>
<dbReference type="AlphaFoldDB" id="A0A5N6FXX3"/>
<dbReference type="PANTHER" id="PTHR35910:SF1">
    <property type="entry name" value="2EXR DOMAIN-CONTAINING PROTEIN"/>
    <property type="match status" value="1"/>
</dbReference>
<evidence type="ECO:0000313" key="2">
    <source>
        <dbReference type="EMBL" id="KAE8394437.1"/>
    </source>
</evidence>
<accession>A0A5N6FXX3</accession>
<dbReference type="InterPro" id="IPR045518">
    <property type="entry name" value="2EXR"/>
</dbReference>
<dbReference type="EMBL" id="ML735223">
    <property type="protein sequence ID" value="KAE8394437.1"/>
    <property type="molecule type" value="Genomic_DNA"/>
</dbReference>
<evidence type="ECO:0000313" key="4">
    <source>
        <dbReference type="Proteomes" id="UP000541154"/>
    </source>
</evidence>
<evidence type="ECO:0000313" key="3">
    <source>
        <dbReference type="EMBL" id="KAF5857280.1"/>
    </source>
</evidence>
<name>A0A5N6FXX3_PETAA</name>
<dbReference type="Proteomes" id="UP000541154">
    <property type="component" value="Unassembled WGS sequence"/>
</dbReference>
<dbReference type="Pfam" id="PF20150">
    <property type="entry name" value="2EXR"/>
    <property type="match status" value="1"/>
</dbReference>
<accession>A0A8H6E3S3</accession>
<dbReference type="PANTHER" id="PTHR35910">
    <property type="entry name" value="2EXR DOMAIN-CONTAINING PROTEIN"/>
    <property type="match status" value="1"/>
</dbReference>
<sequence>MPATFHQFQALPAEIRHYIWHLSLIQERVIHISCDRGILPTSRRYARCFRANRANPPQLQVNMEARHESLRLYTPYFGTEHAPHGRIYLAPERDVVHLHEAVLAYLGDTERATLQRLMVDIQDYMTFGSYWMDRLRSMGQLKELVLVVLPLTSSPPWVSNQPLIGDEDIIGVLKDAFVEGVRTSPKWLLPQIQVRSHTGATMGRILVEADDIETGVE</sequence>
<reference evidence="3 4" key="1">
    <citation type="submission" date="2019-04" db="EMBL/GenBank/DDBJ databases">
        <title>Aspergillus burnettii sp. nov., novel species from soil in southeast Queensland.</title>
        <authorList>
            <person name="Gilchrist C.L.M."/>
            <person name="Pitt J.I."/>
            <person name="Lange L."/>
            <person name="Lacey H.J."/>
            <person name="Vuong D."/>
            <person name="Midgley D.J."/>
            <person name="Greenfield P."/>
            <person name="Bradbury M."/>
            <person name="Lacey E."/>
            <person name="Busk P.K."/>
            <person name="Pilgaard B."/>
            <person name="Chooi Y.H."/>
            <person name="Piggott A.M."/>
        </authorList>
    </citation>
    <scope>NUCLEOTIDE SEQUENCE [LARGE SCALE GENOMIC DNA]</scope>
    <source>
        <strain evidence="3 4">FRR 5400</strain>
    </source>
</reference>
<protein>
    <recommendedName>
        <fullName evidence="1">2EXR domain-containing protein</fullName>
    </recommendedName>
</protein>
<accession>A0A5N7CKU3</accession>
<dbReference type="OMA" id="SPHACIY"/>
<keyword evidence="4" id="KW-1185">Reference proteome</keyword>
<proteinExistence type="predicted"/>
<feature type="domain" description="2EXR" evidence="1">
    <location>
        <begin position="5"/>
        <end position="96"/>
    </location>
</feature>
<evidence type="ECO:0000259" key="1">
    <source>
        <dbReference type="Pfam" id="PF20150"/>
    </source>
</evidence>
<dbReference type="Proteomes" id="UP000326877">
    <property type="component" value="Unassembled WGS sequence"/>
</dbReference>
<dbReference type="OrthoDB" id="3473305at2759"/>
<reference evidence="2" key="2">
    <citation type="submission" date="2019-04" db="EMBL/GenBank/DDBJ databases">
        <title>Friends and foes A comparative genomics studyof 23 Aspergillus species from section Flavi.</title>
        <authorList>
            <consortium name="DOE Joint Genome Institute"/>
            <person name="Kjaerbolling I."/>
            <person name="Vesth T."/>
            <person name="Frisvad J.C."/>
            <person name="Nybo J.L."/>
            <person name="Theobald S."/>
            <person name="Kildgaard S."/>
            <person name="Isbrandt T."/>
            <person name="Kuo A."/>
            <person name="Sato A."/>
            <person name="Lyhne E.K."/>
            <person name="Kogle M.E."/>
            <person name="Wiebenga A."/>
            <person name="Kun R.S."/>
            <person name="Lubbers R.J."/>
            <person name="Makela M.R."/>
            <person name="Barry K."/>
            <person name="Chovatia M."/>
            <person name="Clum A."/>
            <person name="Daum C."/>
            <person name="Haridas S."/>
            <person name="He G."/>
            <person name="LaButti K."/>
            <person name="Lipzen A."/>
            <person name="Mondo S."/>
            <person name="Riley R."/>
            <person name="Salamov A."/>
            <person name="Simmons B.A."/>
            <person name="Magnuson J.K."/>
            <person name="Henrissat B."/>
            <person name="Mortensen U.H."/>
            <person name="Larsen T.O."/>
            <person name="Devries R.P."/>
            <person name="Grigoriev I.V."/>
            <person name="Machida M."/>
            <person name="Baker S.E."/>
            <person name="Andersen M.R."/>
        </authorList>
    </citation>
    <scope>NUCLEOTIDE SEQUENCE [LARGE SCALE GENOMIC DNA]</scope>
    <source>
        <strain evidence="2">IBT 14317</strain>
    </source>
</reference>
<organism evidence="2">
    <name type="scientific">Petromyces alliaceus</name>
    <name type="common">Aspergillus alliaceus</name>
    <dbReference type="NCBI Taxonomy" id="209559"/>
    <lineage>
        <taxon>Eukaryota</taxon>
        <taxon>Fungi</taxon>
        <taxon>Dikarya</taxon>
        <taxon>Ascomycota</taxon>
        <taxon>Pezizomycotina</taxon>
        <taxon>Eurotiomycetes</taxon>
        <taxon>Eurotiomycetidae</taxon>
        <taxon>Eurotiales</taxon>
        <taxon>Aspergillaceae</taxon>
        <taxon>Aspergillus</taxon>
        <taxon>Aspergillus subgen. Circumdati</taxon>
    </lineage>
</organism>